<dbReference type="AlphaFoldDB" id="A0A377PJK2"/>
<evidence type="ECO:0000313" key="2">
    <source>
        <dbReference type="Proteomes" id="UP000254821"/>
    </source>
</evidence>
<accession>A0A377PJK2</accession>
<evidence type="ECO:0000313" key="1">
    <source>
        <dbReference type="EMBL" id="STQ80818.1"/>
    </source>
</evidence>
<protein>
    <submittedName>
        <fullName evidence="1">Uncharacterized protein</fullName>
    </submittedName>
</protein>
<reference evidence="1 2" key="1">
    <citation type="submission" date="2018-06" db="EMBL/GenBank/DDBJ databases">
        <authorList>
            <consortium name="Pathogen Informatics"/>
            <person name="Doyle S."/>
        </authorList>
    </citation>
    <scope>NUCLEOTIDE SEQUENCE [LARGE SCALE GENOMIC DNA]</scope>
    <source>
        <strain evidence="1 2">NCTC8105</strain>
    </source>
</reference>
<name>A0A377PJK2_HAFAL</name>
<organism evidence="1 2">
    <name type="scientific">Hafnia alvei</name>
    <dbReference type="NCBI Taxonomy" id="569"/>
    <lineage>
        <taxon>Bacteria</taxon>
        <taxon>Pseudomonadati</taxon>
        <taxon>Pseudomonadota</taxon>
        <taxon>Gammaproteobacteria</taxon>
        <taxon>Enterobacterales</taxon>
        <taxon>Hafniaceae</taxon>
        <taxon>Hafnia</taxon>
    </lineage>
</organism>
<dbReference type="Proteomes" id="UP000254821">
    <property type="component" value="Unassembled WGS sequence"/>
</dbReference>
<sequence length="108" mass="11583">MRTQRLILGLGAIILLLASPLALAQLPGIVSQPLANGGQKLVVAGSNAGFPHLFNVFARRIADDDQLYPHHHRVGIITQRIRHTVCATQSGYARAGAVSHLFRDVTGV</sequence>
<gene>
    <name evidence="1" type="ORF">NCTC8105_02945</name>
</gene>
<proteinExistence type="predicted"/>
<dbReference type="EMBL" id="UGHP01000001">
    <property type="protein sequence ID" value="STQ80818.1"/>
    <property type="molecule type" value="Genomic_DNA"/>
</dbReference>